<protein>
    <recommendedName>
        <fullName evidence="6">RNA polymerase II C-terminal domain phosphatase-like</fullName>
        <ecNumber evidence="6">3.1.3.16</ecNumber>
    </recommendedName>
</protein>
<sequence length="449" mass="51472">MSIKIQNFPAPIIDHSMNNYGDGRIIKRQKTDDMFDSCPHQNLINNWCICCGKTLLPPFNYIPNDFHNCNDFRVDNNAIPQVHNSEVRSMLNQKKLYLVVDLDQTLLNSTQLDQLTMEEKYLNKRIAKSDLFRVDSLGIMTKLRPFVHKFLEEANKMFEMCIYTMGDRAYALEMAKLLDPENNYFKSRIISRDDCPNQAQKGLDVLQLPESVVLVLDDTKAVWERNKDNLILMDRYIYFSSSCREFGFKNCKSLAQLKRDEDEFDGALATTLRVIKRIHHDFFNINPQYGDVRQVLKTVKKQVLRDCRIVFSAVFHRNYVAADHRLWKMAQELGATCSTTFDSSVTHVVSLDCSTEKSVCAVRDGKFLVHPRWIEAAFYLWRRQLEDKFPVVKRVSTSASAPAPAPAAVEGVGNTITTNPVVKNVTPNPRIATVLTQPALAKYTANIKN</sequence>
<dbReference type="SUPFAM" id="SSF52113">
    <property type="entry name" value="BRCT domain"/>
    <property type="match status" value="1"/>
</dbReference>
<dbReference type="CDD" id="cd07521">
    <property type="entry name" value="HAD_FCP1-like"/>
    <property type="match status" value="1"/>
</dbReference>
<dbReference type="GO" id="GO:0005634">
    <property type="term" value="C:nucleus"/>
    <property type="evidence" value="ECO:0007669"/>
    <property type="project" value="UniProtKB-SubCell"/>
</dbReference>
<dbReference type="Proteomes" id="UP000813463">
    <property type="component" value="Chromosome 3"/>
</dbReference>
<feature type="domain" description="FCP1 homology" evidence="8">
    <location>
        <begin position="91"/>
        <end position="257"/>
    </location>
</feature>
<evidence type="ECO:0000256" key="4">
    <source>
        <dbReference type="ARBA" id="ARBA00047761"/>
    </source>
</evidence>
<dbReference type="Pfam" id="PF12738">
    <property type="entry name" value="PTCB-BRCT"/>
    <property type="match status" value="1"/>
</dbReference>
<dbReference type="InterPro" id="IPR004274">
    <property type="entry name" value="FCP1_dom"/>
</dbReference>
<reference evidence="9" key="1">
    <citation type="journal article" date="2021" name="Nat. Commun.">
        <title>Genomic analyses provide insights into spinach domestication and the genetic basis of agronomic traits.</title>
        <authorList>
            <person name="Cai X."/>
            <person name="Sun X."/>
            <person name="Xu C."/>
            <person name="Sun H."/>
            <person name="Wang X."/>
            <person name="Ge C."/>
            <person name="Zhang Z."/>
            <person name="Wang Q."/>
            <person name="Fei Z."/>
            <person name="Jiao C."/>
            <person name="Wang Q."/>
        </authorList>
    </citation>
    <scope>NUCLEOTIDE SEQUENCE [LARGE SCALE GENOMIC DNA]</scope>
    <source>
        <strain evidence="9">cv. Varoflay</strain>
    </source>
</reference>
<evidence type="ECO:0000313" key="10">
    <source>
        <dbReference type="RefSeq" id="XP_021861114.1"/>
    </source>
</evidence>
<dbReference type="InterPro" id="IPR001357">
    <property type="entry name" value="BRCT_dom"/>
</dbReference>
<dbReference type="Gene3D" id="3.40.50.10190">
    <property type="entry name" value="BRCT domain"/>
    <property type="match status" value="1"/>
</dbReference>
<evidence type="ECO:0000256" key="1">
    <source>
        <dbReference type="ARBA" id="ARBA00004123"/>
    </source>
</evidence>
<dbReference type="InterPro" id="IPR036420">
    <property type="entry name" value="BRCT_dom_sf"/>
</dbReference>
<dbReference type="InterPro" id="IPR036412">
    <property type="entry name" value="HAD-like_sf"/>
</dbReference>
<dbReference type="PROSITE" id="PS50969">
    <property type="entry name" value="FCP1"/>
    <property type="match status" value="1"/>
</dbReference>
<organism evidence="9 10">
    <name type="scientific">Spinacia oleracea</name>
    <name type="common">Spinach</name>
    <dbReference type="NCBI Taxonomy" id="3562"/>
    <lineage>
        <taxon>Eukaryota</taxon>
        <taxon>Viridiplantae</taxon>
        <taxon>Streptophyta</taxon>
        <taxon>Embryophyta</taxon>
        <taxon>Tracheophyta</taxon>
        <taxon>Spermatophyta</taxon>
        <taxon>Magnoliopsida</taxon>
        <taxon>eudicotyledons</taxon>
        <taxon>Gunneridae</taxon>
        <taxon>Pentapetalae</taxon>
        <taxon>Caryophyllales</taxon>
        <taxon>Chenopodiaceae</taxon>
        <taxon>Chenopodioideae</taxon>
        <taxon>Anserineae</taxon>
        <taxon>Spinacia</taxon>
    </lineage>
</organism>
<dbReference type="InterPro" id="IPR023214">
    <property type="entry name" value="HAD_sf"/>
</dbReference>
<dbReference type="NCBIfam" id="TIGR02250">
    <property type="entry name" value="FCP1_euk"/>
    <property type="match status" value="1"/>
</dbReference>
<dbReference type="CDD" id="cd17729">
    <property type="entry name" value="BRCT_CTDP1"/>
    <property type="match status" value="1"/>
</dbReference>
<dbReference type="InterPro" id="IPR039189">
    <property type="entry name" value="Fcp1"/>
</dbReference>
<dbReference type="PROSITE" id="PS50172">
    <property type="entry name" value="BRCT"/>
    <property type="match status" value="1"/>
</dbReference>
<dbReference type="SMART" id="SM00292">
    <property type="entry name" value="BRCT"/>
    <property type="match status" value="1"/>
</dbReference>
<dbReference type="SUPFAM" id="SSF56784">
    <property type="entry name" value="HAD-like"/>
    <property type="match status" value="1"/>
</dbReference>
<comment type="catalytic activity">
    <reaction evidence="5 6">
        <text>O-phospho-L-threonyl-[protein] + H2O = L-threonyl-[protein] + phosphate</text>
        <dbReference type="Rhea" id="RHEA:47004"/>
        <dbReference type="Rhea" id="RHEA-COMP:11060"/>
        <dbReference type="Rhea" id="RHEA-COMP:11605"/>
        <dbReference type="ChEBI" id="CHEBI:15377"/>
        <dbReference type="ChEBI" id="CHEBI:30013"/>
        <dbReference type="ChEBI" id="CHEBI:43474"/>
        <dbReference type="ChEBI" id="CHEBI:61977"/>
        <dbReference type="EC" id="3.1.3.16"/>
    </reaction>
</comment>
<evidence type="ECO:0000259" key="7">
    <source>
        <dbReference type="PROSITE" id="PS50172"/>
    </source>
</evidence>
<evidence type="ECO:0000256" key="5">
    <source>
        <dbReference type="ARBA" id="ARBA00048336"/>
    </source>
</evidence>
<accession>A0A9R0K791</accession>
<name>A0A9R0K791_SPIOL</name>
<feature type="domain" description="BRCT" evidence="7">
    <location>
        <begin position="299"/>
        <end position="391"/>
    </location>
</feature>
<dbReference type="OrthoDB" id="10249888at2759"/>
<evidence type="ECO:0000313" key="9">
    <source>
        <dbReference type="Proteomes" id="UP000813463"/>
    </source>
</evidence>
<comment type="catalytic activity">
    <reaction evidence="4 6">
        <text>O-phospho-L-seryl-[protein] + H2O = L-seryl-[protein] + phosphate</text>
        <dbReference type="Rhea" id="RHEA:20629"/>
        <dbReference type="Rhea" id="RHEA-COMP:9863"/>
        <dbReference type="Rhea" id="RHEA-COMP:11604"/>
        <dbReference type="ChEBI" id="CHEBI:15377"/>
        <dbReference type="ChEBI" id="CHEBI:29999"/>
        <dbReference type="ChEBI" id="CHEBI:43474"/>
        <dbReference type="ChEBI" id="CHEBI:83421"/>
        <dbReference type="EC" id="3.1.3.16"/>
    </reaction>
</comment>
<evidence type="ECO:0000259" key="8">
    <source>
        <dbReference type="PROSITE" id="PS50969"/>
    </source>
</evidence>
<comment type="function">
    <text evidence="6">This promotes the activity of RNA polymerase II.</text>
</comment>
<keyword evidence="2 6" id="KW-0378">Hydrolase</keyword>
<dbReference type="EC" id="3.1.3.16" evidence="6"/>
<dbReference type="KEGG" id="soe:110800128"/>
<proteinExistence type="predicted"/>
<dbReference type="GeneID" id="110800128"/>
<evidence type="ECO:0000256" key="2">
    <source>
        <dbReference type="ARBA" id="ARBA00022801"/>
    </source>
</evidence>
<dbReference type="PANTHER" id="PTHR23081">
    <property type="entry name" value="RNA POLYMERASE II CTD PHOSPHATASE"/>
    <property type="match status" value="1"/>
</dbReference>
<dbReference type="InterPro" id="IPR011947">
    <property type="entry name" value="FCP1_euk"/>
</dbReference>
<keyword evidence="9" id="KW-1185">Reference proteome</keyword>
<reference evidence="10" key="2">
    <citation type="submission" date="2025-08" db="UniProtKB">
        <authorList>
            <consortium name="RefSeq"/>
        </authorList>
    </citation>
    <scope>IDENTIFICATION</scope>
    <source>
        <tissue evidence="10">Leaf</tissue>
    </source>
</reference>
<dbReference type="PANTHER" id="PTHR23081:SF36">
    <property type="entry name" value="RNA POLYMERASE II SUBUNIT A C-TERMINAL DOMAIN PHOSPHATASE"/>
    <property type="match status" value="1"/>
</dbReference>
<gene>
    <name evidence="10" type="primary">LOC110800128</name>
</gene>
<keyword evidence="3 6" id="KW-0539">Nucleus</keyword>
<dbReference type="RefSeq" id="XP_021861114.1">
    <property type="nucleotide sequence ID" value="XM_022005422.2"/>
</dbReference>
<comment type="subcellular location">
    <subcellularLocation>
        <location evidence="1 6">Nucleus</location>
    </subcellularLocation>
</comment>
<dbReference type="GO" id="GO:0008420">
    <property type="term" value="F:RNA polymerase II CTD heptapeptide repeat phosphatase activity"/>
    <property type="evidence" value="ECO:0000318"/>
    <property type="project" value="GO_Central"/>
</dbReference>
<evidence type="ECO:0000256" key="6">
    <source>
        <dbReference type="RuleBase" id="RU366066"/>
    </source>
</evidence>
<dbReference type="SMART" id="SM00577">
    <property type="entry name" value="CPDc"/>
    <property type="match status" value="1"/>
</dbReference>
<dbReference type="Pfam" id="PF03031">
    <property type="entry name" value="NIF"/>
    <property type="match status" value="1"/>
</dbReference>
<dbReference type="AlphaFoldDB" id="A0A9R0K791"/>
<dbReference type="Gene3D" id="3.40.50.1000">
    <property type="entry name" value="HAD superfamily/HAD-like"/>
    <property type="match status" value="1"/>
</dbReference>
<evidence type="ECO:0000256" key="3">
    <source>
        <dbReference type="ARBA" id="ARBA00023242"/>
    </source>
</evidence>